<dbReference type="Pfam" id="PF04977">
    <property type="entry name" value="DivIC"/>
    <property type="match status" value="1"/>
</dbReference>
<evidence type="ECO:0000313" key="4">
    <source>
        <dbReference type="Proteomes" id="UP000198565"/>
    </source>
</evidence>
<dbReference type="STRING" id="334253.SAMN04487943_12325"/>
<keyword evidence="3" id="KW-0131">Cell cycle</keyword>
<protein>
    <submittedName>
        <fullName evidence="3">Cell division protein DivIC</fullName>
    </submittedName>
</protein>
<keyword evidence="2" id="KW-1133">Transmembrane helix</keyword>
<keyword evidence="2" id="KW-0472">Membrane</keyword>
<dbReference type="RefSeq" id="WP_091486780.1">
    <property type="nucleotide sequence ID" value="NZ_FOTR01000023.1"/>
</dbReference>
<sequence length="125" mass="15020">MAKRNNVSRINDAYVEQYDAQIKRQTRRKKKLYRRLMLFGLIVAVTMVSLVTFHINQRTTFQDKQQEYTELSNELTSLQKEEKKLNEEIELLNDEEYLLQIAKTNYFFTEEGEIVFKLPEEDPSY</sequence>
<evidence type="ECO:0000256" key="2">
    <source>
        <dbReference type="SAM" id="Phobius"/>
    </source>
</evidence>
<dbReference type="PANTHER" id="PTHR40027">
    <property type="entry name" value="CELL DIVISION PROTEIN DIVIC"/>
    <property type="match status" value="1"/>
</dbReference>
<proteinExistence type="predicted"/>
<dbReference type="EMBL" id="FOTR01000023">
    <property type="protein sequence ID" value="SFM50110.1"/>
    <property type="molecule type" value="Genomic_DNA"/>
</dbReference>
<accession>A0A1I4RDU7</accession>
<dbReference type="Proteomes" id="UP000198565">
    <property type="component" value="Unassembled WGS sequence"/>
</dbReference>
<keyword evidence="3" id="KW-0132">Cell division</keyword>
<organism evidence="3 4">
    <name type="scientific">Gracilibacillus orientalis</name>
    <dbReference type="NCBI Taxonomy" id="334253"/>
    <lineage>
        <taxon>Bacteria</taxon>
        <taxon>Bacillati</taxon>
        <taxon>Bacillota</taxon>
        <taxon>Bacilli</taxon>
        <taxon>Bacillales</taxon>
        <taxon>Bacillaceae</taxon>
        <taxon>Gracilibacillus</taxon>
    </lineage>
</organism>
<dbReference type="InterPro" id="IPR039076">
    <property type="entry name" value="DivIC"/>
</dbReference>
<feature type="transmembrane region" description="Helical" evidence="2">
    <location>
        <begin position="36"/>
        <end position="55"/>
    </location>
</feature>
<name>A0A1I4RDU7_9BACI</name>
<reference evidence="4" key="1">
    <citation type="submission" date="2016-10" db="EMBL/GenBank/DDBJ databases">
        <authorList>
            <person name="Varghese N."/>
            <person name="Submissions S."/>
        </authorList>
    </citation>
    <scope>NUCLEOTIDE SEQUENCE [LARGE SCALE GENOMIC DNA]</scope>
    <source>
        <strain evidence="4">CGMCC 1.4250</strain>
    </source>
</reference>
<keyword evidence="2" id="KW-0812">Transmembrane</keyword>
<dbReference type="GO" id="GO:0051301">
    <property type="term" value="P:cell division"/>
    <property type="evidence" value="ECO:0007669"/>
    <property type="project" value="UniProtKB-KW"/>
</dbReference>
<keyword evidence="4" id="KW-1185">Reference proteome</keyword>
<keyword evidence="1" id="KW-0175">Coiled coil</keyword>
<dbReference type="AlphaFoldDB" id="A0A1I4RDU7"/>
<dbReference type="PANTHER" id="PTHR40027:SF1">
    <property type="entry name" value="CELL DIVISION PROTEIN DIVIC"/>
    <property type="match status" value="1"/>
</dbReference>
<gene>
    <name evidence="3" type="ORF">SAMN04487943_12325</name>
</gene>
<evidence type="ECO:0000313" key="3">
    <source>
        <dbReference type="EMBL" id="SFM50110.1"/>
    </source>
</evidence>
<dbReference type="OrthoDB" id="2991180at2"/>
<dbReference type="InterPro" id="IPR007060">
    <property type="entry name" value="FtsL/DivIC"/>
</dbReference>
<feature type="coiled-coil region" evidence="1">
    <location>
        <begin position="61"/>
        <end position="95"/>
    </location>
</feature>
<evidence type="ECO:0000256" key="1">
    <source>
        <dbReference type="SAM" id="Coils"/>
    </source>
</evidence>